<name>A0A4Z1T2I8_GIAMU</name>
<dbReference type="GO" id="GO:0006402">
    <property type="term" value="P:mRNA catabolic process"/>
    <property type="evidence" value="ECO:0007669"/>
    <property type="project" value="InterPro"/>
</dbReference>
<organism evidence="2 3">
    <name type="scientific">Giardia muris</name>
    <dbReference type="NCBI Taxonomy" id="5742"/>
    <lineage>
        <taxon>Eukaryota</taxon>
        <taxon>Metamonada</taxon>
        <taxon>Diplomonadida</taxon>
        <taxon>Hexamitidae</taxon>
        <taxon>Giardiinae</taxon>
        <taxon>Giardia</taxon>
    </lineage>
</organism>
<sequence>MTDLLAQLASPQTRLSALQDLCNRLERNSALGEATWNSPGISLALLSMLTSSYRLLEHPESASLYAPQLRVLLDTVRLLGKSPEVARSIVSSGFDTFILPFLYAKHAPGAVREAAVQILIGVLQRTRNCAHYMDLEILSLLLPLLGGEVSPPVFEAATELLTLLFRLEKNLLPSDQAIQLVLFLSEVLLALKPVARGDWFVRQESLGQLVSLISLLVDDPQVRSQTLQSVRRLRSELKERSTGELEAALQRLSA</sequence>
<comment type="caution">
    <text evidence="2">The sequence shown here is derived from an EMBL/GenBank/DDBJ whole genome shotgun (WGS) entry which is preliminary data.</text>
</comment>
<dbReference type="GO" id="GO:0030014">
    <property type="term" value="C:CCR4-NOT complex"/>
    <property type="evidence" value="ECO:0007669"/>
    <property type="project" value="InterPro"/>
</dbReference>
<keyword evidence="3" id="KW-1185">Reference proteome</keyword>
<dbReference type="InterPro" id="IPR016024">
    <property type="entry name" value="ARM-type_fold"/>
</dbReference>
<dbReference type="SUPFAM" id="SSF48371">
    <property type="entry name" value="ARM repeat"/>
    <property type="match status" value="1"/>
</dbReference>
<evidence type="ECO:0000313" key="3">
    <source>
        <dbReference type="Proteomes" id="UP000315496"/>
    </source>
</evidence>
<proteinExistence type="inferred from homology"/>
<protein>
    <submittedName>
        <fullName evidence="2">Uncharacterized protein</fullName>
    </submittedName>
</protein>
<reference evidence="2 3" key="1">
    <citation type="submission" date="2019-05" db="EMBL/GenBank/DDBJ databases">
        <title>The compact genome of Giardia muris reveals important steps in the evolution of intestinal protozoan parasites.</title>
        <authorList>
            <person name="Xu F."/>
            <person name="Jimenez-Gonzalez A."/>
            <person name="Einarsson E."/>
            <person name="Astvaldsson A."/>
            <person name="Peirasmaki D."/>
            <person name="Eckmann L."/>
            <person name="Andersson J.O."/>
            <person name="Svard S.G."/>
            <person name="Jerlstrom-Hultqvist J."/>
        </authorList>
    </citation>
    <scope>NUCLEOTIDE SEQUENCE [LARGE SCALE GENOMIC DNA]</scope>
    <source>
        <strain evidence="2 3">Roberts-Thomson</strain>
    </source>
</reference>
<dbReference type="EMBL" id="VDLU01000004">
    <property type="protein sequence ID" value="TNJ27257.1"/>
    <property type="molecule type" value="Genomic_DNA"/>
</dbReference>
<dbReference type="AlphaFoldDB" id="A0A4Z1T2I8"/>
<dbReference type="InterPro" id="IPR007216">
    <property type="entry name" value="CNOT9"/>
</dbReference>
<comment type="similarity">
    <text evidence="1">Belongs to the CNOT9 family.</text>
</comment>
<accession>A0A4Z1T2I8</accession>
<gene>
    <name evidence="2" type="ORF">GMRT_12386</name>
</gene>
<dbReference type="Gene3D" id="1.25.10.10">
    <property type="entry name" value="Leucine-rich Repeat Variant"/>
    <property type="match status" value="1"/>
</dbReference>
<evidence type="ECO:0000313" key="2">
    <source>
        <dbReference type="EMBL" id="TNJ27257.1"/>
    </source>
</evidence>
<dbReference type="Proteomes" id="UP000315496">
    <property type="component" value="Chromosome 4"/>
</dbReference>
<dbReference type="Pfam" id="PF04078">
    <property type="entry name" value="Rcd1"/>
    <property type="match status" value="1"/>
</dbReference>
<evidence type="ECO:0000256" key="1">
    <source>
        <dbReference type="ARBA" id="ARBA00006385"/>
    </source>
</evidence>
<dbReference type="InterPro" id="IPR011989">
    <property type="entry name" value="ARM-like"/>
</dbReference>
<dbReference type="VEuPathDB" id="GiardiaDB:GMRT_12386"/>